<evidence type="ECO:0008006" key="3">
    <source>
        <dbReference type="Google" id="ProtNLM"/>
    </source>
</evidence>
<gene>
    <name evidence="1" type="ORF">FNT36_06815</name>
</gene>
<dbReference type="Proteomes" id="UP000317624">
    <property type="component" value="Unassembled WGS sequence"/>
</dbReference>
<dbReference type="AlphaFoldDB" id="A0A558BXB9"/>
<dbReference type="EMBL" id="VMRJ01000002">
    <property type="protein sequence ID" value="TVT41166.1"/>
    <property type="molecule type" value="Genomic_DNA"/>
</dbReference>
<evidence type="ECO:0000313" key="2">
    <source>
        <dbReference type="Proteomes" id="UP000317624"/>
    </source>
</evidence>
<dbReference type="PROSITE" id="PS51257">
    <property type="entry name" value="PROKAR_LIPOPROTEIN"/>
    <property type="match status" value="1"/>
</dbReference>
<protein>
    <recommendedName>
        <fullName evidence="3">Lipoprotein</fullName>
    </recommendedName>
</protein>
<comment type="caution">
    <text evidence="1">The sequence shown here is derived from an EMBL/GenBank/DDBJ whole genome shotgun (WGS) entry which is preliminary data.</text>
</comment>
<organism evidence="1 2">
    <name type="scientific">Hymenobacter setariae</name>
    <dbReference type="NCBI Taxonomy" id="2594794"/>
    <lineage>
        <taxon>Bacteria</taxon>
        <taxon>Pseudomonadati</taxon>
        <taxon>Bacteroidota</taxon>
        <taxon>Cytophagia</taxon>
        <taxon>Cytophagales</taxon>
        <taxon>Hymenobacteraceae</taxon>
        <taxon>Hymenobacter</taxon>
    </lineage>
</organism>
<name>A0A558BXB9_9BACT</name>
<accession>A0A558BXB9</accession>
<dbReference type="RefSeq" id="WP_144845774.1">
    <property type="nucleotide sequence ID" value="NZ_VMRJ01000002.1"/>
</dbReference>
<proteinExistence type="predicted"/>
<dbReference type="OrthoDB" id="850811at2"/>
<sequence length="200" mass="22240">MKLTTSPLPYLGLALGLLTGCGRDETPAPAAEATYSRTVTYSDTASPSRLDSTFKSPVIKTFVLQNPTYFTVFLQRQPDREAVTFSFLRAKLPANPVGTYSFKTRQDDTPDVSFAYQIEILDYRSSSTWGYHLYDKTIYSPTGSLTITAYDAERRLVSGRFEVTVPNAADPFALYSTSVPRRSNLSLQGTFTNAPVQDRE</sequence>
<evidence type="ECO:0000313" key="1">
    <source>
        <dbReference type="EMBL" id="TVT41166.1"/>
    </source>
</evidence>
<keyword evidence="2" id="KW-1185">Reference proteome</keyword>
<reference evidence="1 2" key="1">
    <citation type="submission" date="2019-07" db="EMBL/GenBank/DDBJ databases">
        <title>Hymenobacter sp. straun FUR1 Genome sequencing and assembly.</title>
        <authorList>
            <person name="Chhetri G."/>
        </authorList>
    </citation>
    <scope>NUCLEOTIDE SEQUENCE [LARGE SCALE GENOMIC DNA]</scope>
    <source>
        <strain evidence="1 2">Fur1</strain>
    </source>
</reference>